<accession>A0A1E3BKA4</accession>
<name>A0A1E3BKA4_ASPCR</name>
<evidence type="ECO:0008006" key="3">
    <source>
        <dbReference type="Google" id="ProtNLM"/>
    </source>
</evidence>
<protein>
    <recommendedName>
        <fullName evidence="3">F-box domain-containing protein</fullName>
    </recommendedName>
</protein>
<evidence type="ECO:0000313" key="1">
    <source>
        <dbReference type="EMBL" id="ODM21400.1"/>
    </source>
</evidence>
<dbReference type="InterPro" id="IPR038883">
    <property type="entry name" value="AN11006-like"/>
</dbReference>
<evidence type="ECO:0000313" key="2">
    <source>
        <dbReference type="Proteomes" id="UP000094569"/>
    </source>
</evidence>
<dbReference type="Proteomes" id="UP000094569">
    <property type="component" value="Unassembled WGS sequence"/>
</dbReference>
<gene>
    <name evidence="1" type="ORF">SI65_02243</name>
</gene>
<organism evidence="1 2">
    <name type="scientific">Aspergillus cristatus</name>
    <name type="common">Chinese Fuzhuan brick tea-fermentation fungus</name>
    <name type="synonym">Eurotium cristatum</name>
    <dbReference type="NCBI Taxonomy" id="573508"/>
    <lineage>
        <taxon>Eukaryota</taxon>
        <taxon>Fungi</taxon>
        <taxon>Dikarya</taxon>
        <taxon>Ascomycota</taxon>
        <taxon>Pezizomycotina</taxon>
        <taxon>Eurotiomycetes</taxon>
        <taxon>Eurotiomycetidae</taxon>
        <taxon>Eurotiales</taxon>
        <taxon>Aspergillaceae</taxon>
        <taxon>Aspergillus</taxon>
        <taxon>Aspergillus subgen. Aspergillus</taxon>
    </lineage>
</organism>
<proteinExistence type="predicted"/>
<dbReference type="EMBL" id="JXNT01000002">
    <property type="protein sequence ID" value="ODM21400.1"/>
    <property type="molecule type" value="Genomic_DNA"/>
</dbReference>
<reference evidence="1 2" key="1">
    <citation type="journal article" date="2016" name="BMC Genomics">
        <title>Comparative genomic and transcriptomic analyses of the Fuzhuan brick tea-fermentation fungus Aspergillus cristatus.</title>
        <authorList>
            <person name="Ge Y."/>
            <person name="Wang Y."/>
            <person name="Liu Y."/>
            <person name="Tan Y."/>
            <person name="Ren X."/>
            <person name="Zhang X."/>
            <person name="Hyde K.D."/>
            <person name="Liu Y."/>
            <person name="Liu Z."/>
        </authorList>
    </citation>
    <scope>NUCLEOTIDE SEQUENCE [LARGE SCALE GENOMIC DNA]</scope>
    <source>
        <strain evidence="1 2">GZAAS20.1005</strain>
    </source>
</reference>
<dbReference type="PANTHER" id="PTHR42085">
    <property type="entry name" value="F-BOX DOMAIN-CONTAINING PROTEIN"/>
    <property type="match status" value="1"/>
</dbReference>
<sequence>MILPQEESFPFLRLPYDIRRMIYVELLYYTQIKIKELHPEDQIKTEQVQHDPPNNPLSILAANWQTYEEGRRIFYGLNTFILDRSSIPPFIIGIGRHIKYRLWSWEGCHEWIDKLQPFLETPITPLPEELNIRTNQYAYLVFLEILDGRGHQCLYAALQRHLLRLDDAGNLEPNDVRKRHIMKVVLGESVRKRRVVSYELIER</sequence>
<dbReference type="AlphaFoldDB" id="A0A1E3BKA4"/>
<dbReference type="PANTHER" id="PTHR42085:SF2">
    <property type="entry name" value="F-BOX DOMAIN-CONTAINING PROTEIN"/>
    <property type="match status" value="1"/>
</dbReference>
<dbReference type="OrthoDB" id="4472000at2759"/>
<keyword evidence="2" id="KW-1185">Reference proteome</keyword>
<dbReference type="VEuPathDB" id="FungiDB:SI65_02243"/>
<comment type="caution">
    <text evidence="1">The sequence shown here is derived from an EMBL/GenBank/DDBJ whole genome shotgun (WGS) entry which is preliminary data.</text>
</comment>